<dbReference type="InParanoid" id="A0A067M3A9"/>
<evidence type="ECO:0000313" key="2">
    <source>
        <dbReference type="EMBL" id="KDQ06071.1"/>
    </source>
</evidence>
<feature type="region of interest" description="Disordered" evidence="1">
    <location>
        <begin position="114"/>
        <end position="144"/>
    </location>
</feature>
<feature type="region of interest" description="Disordered" evidence="1">
    <location>
        <begin position="157"/>
        <end position="176"/>
    </location>
</feature>
<evidence type="ECO:0000313" key="3">
    <source>
        <dbReference type="Proteomes" id="UP000027195"/>
    </source>
</evidence>
<feature type="compositionally biased region" description="Polar residues" evidence="1">
    <location>
        <begin position="158"/>
        <end position="170"/>
    </location>
</feature>
<name>A0A067M3A9_BOTB1</name>
<keyword evidence="3" id="KW-1185">Reference proteome</keyword>
<dbReference type="Proteomes" id="UP000027195">
    <property type="component" value="Unassembled WGS sequence"/>
</dbReference>
<feature type="compositionally biased region" description="Acidic residues" evidence="1">
    <location>
        <begin position="115"/>
        <end position="144"/>
    </location>
</feature>
<gene>
    <name evidence="2" type="ORF">BOTBODRAFT_181942</name>
</gene>
<proteinExistence type="predicted"/>
<accession>A0A067M3A9</accession>
<sequence>MAKNTNWDSGDRRRSIIGSVGADHINPASWLDDVHVASTSLYVSWLAGRTRCQEILASWGQPFDFAAISAKPGFNVLRPFGDRYVGIGKHADDGVEAPPPTFTDSALVDAGLVGTDDDLADRDPDESEVSDNDEGEDDEPDADTSLETIGLEDVIGSNMASNHDINNTNLSSSGDSSSYGDSSHFIIVNSKKIHIASTLNYLLSNDNRKKSIERLSCVQGLSPPPQNSLALDTDEITGGTSVMVGDLVTTLVHTGSIVAPALVQIGSLRRKHALGGTSEASLSSQANPVTIVGQVLRWCRAFSPSVDLVALATDPSCAGFGLAPTKQRLCKEDEHKNPRLRIHITIH</sequence>
<evidence type="ECO:0000256" key="1">
    <source>
        <dbReference type="SAM" id="MobiDB-lite"/>
    </source>
</evidence>
<reference evidence="3" key="1">
    <citation type="journal article" date="2014" name="Proc. Natl. Acad. Sci. U.S.A.">
        <title>Extensive sampling of basidiomycete genomes demonstrates inadequacy of the white-rot/brown-rot paradigm for wood decay fungi.</title>
        <authorList>
            <person name="Riley R."/>
            <person name="Salamov A.A."/>
            <person name="Brown D.W."/>
            <person name="Nagy L.G."/>
            <person name="Floudas D."/>
            <person name="Held B.W."/>
            <person name="Levasseur A."/>
            <person name="Lombard V."/>
            <person name="Morin E."/>
            <person name="Otillar R."/>
            <person name="Lindquist E.A."/>
            <person name="Sun H."/>
            <person name="LaButti K.M."/>
            <person name="Schmutz J."/>
            <person name="Jabbour D."/>
            <person name="Luo H."/>
            <person name="Baker S.E."/>
            <person name="Pisabarro A.G."/>
            <person name="Walton J.D."/>
            <person name="Blanchette R.A."/>
            <person name="Henrissat B."/>
            <person name="Martin F."/>
            <person name="Cullen D."/>
            <person name="Hibbett D.S."/>
            <person name="Grigoriev I.V."/>
        </authorList>
    </citation>
    <scope>NUCLEOTIDE SEQUENCE [LARGE SCALE GENOMIC DNA]</scope>
    <source>
        <strain evidence="3">FD-172 SS1</strain>
    </source>
</reference>
<dbReference type="EMBL" id="KL198158">
    <property type="protein sequence ID" value="KDQ06071.1"/>
    <property type="molecule type" value="Genomic_DNA"/>
</dbReference>
<dbReference type="AlphaFoldDB" id="A0A067M3A9"/>
<dbReference type="HOGENOM" id="CLU_799228_0_0_1"/>
<organism evidence="2 3">
    <name type="scientific">Botryobasidium botryosum (strain FD-172 SS1)</name>
    <dbReference type="NCBI Taxonomy" id="930990"/>
    <lineage>
        <taxon>Eukaryota</taxon>
        <taxon>Fungi</taxon>
        <taxon>Dikarya</taxon>
        <taxon>Basidiomycota</taxon>
        <taxon>Agaricomycotina</taxon>
        <taxon>Agaricomycetes</taxon>
        <taxon>Cantharellales</taxon>
        <taxon>Botryobasidiaceae</taxon>
        <taxon>Botryobasidium</taxon>
    </lineage>
</organism>
<protein>
    <submittedName>
        <fullName evidence="2">Uncharacterized protein</fullName>
    </submittedName>
</protein>